<dbReference type="Pfam" id="PF02885">
    <property type="entry name" value="Glycos_trans_3N"/>
    <property type="match status" value="1"/>
</dbReference>
<organism evidence="8 9">
    <name type="scientific">Pararhodobacter zhoushanensis</name>
    <dbReference type="NCBI Taxonomy" id="2479545"/>
    <lineage>
        <taxon>Bacteria</taxon>
        <taxon>Pseudomonadati</taxon>
        <taxon>Pseudomonadota</taxon>
        <taxon>Alphaproteobacteria</taxon>
        <taxon>Rhodobacterales</taxon>
        <taxon>Paracoccaceae</taxon>
        <taxon>Pararhodobacter</taxon>
    </lineage>
</organism>
<dbReference type="PROSITE" id="PS50931">
    <property type="entry name" value="HTH_LYSR"/>
    <property type="match status" value="1"/>
</dbReference>
<evidence type="ECO:0000256" key="2">
    <source>
        <dbReference type="ARBA" id="ARBA00022676"/>
    </source>
</evidence>
<protein>
    <submittedName>
        <fullName evidence="8">LysR family transcriptional regulator</fullName>
    </submittedName>
</protein>
<evidence type="ECO:0000256" key="4">
    <source>
        <dbReference type="ARBA" id="ARBA00023015"/>
    </source>
</evidence>
<dbReference type="SUPFAM" id="SSF52418">
    <property type="entry name" value="Nucleoside phosphorylase/phosphoribosyltransferase catalytic domain"/>
    <property type="match status" value="1"/>
</dbReference>
<dbReference type="InterPro" id="IPR035902">
    <property type="entry name" value="Nuc_phospho_transferase"/>
</dbReference>
<gene>
    <name evidence="8" type="ORF">OKW52_03900</name>
</gene>
<evidence type="ECO:0000313" key="8">
    <source>
        <dbReference type="EMBL" id="MCW1931428.1"/>
    </source>
</evidence>
<dbReference type="SUPFAM" id="SSF46785">
    <property type="entry name" value="Winged helix' DNA-binding domain"/>
    <property type="match status" value="1"/>
</dbReference>
<dbReference type="InterPro" id="IPR017459">
    <property type="entry name" value="Glycosyl_Trfase_fam3_N_dom"/>
</dbReference>
<dbReference type="InterPro" id="IPR036390">
    <property type="entry name" value="WH_DNA-bd_sf"/>
</dbReference>
<keyword evidence="2" id="KW-0328">Glycosyltransferase</keyword>
<evidence type="ECO:0000256" key="6">
    <source>
        <dbReference type="ARBA" id="ARBA00023163"/>
    </source>
</evidence>
<comment type="similarity">
    <text evidence="1">Belongs to the LysR transcriptional regulatory family.</text>
</comment>
<dbReference type="EMBL" id="JAPDFL010000001">
    <property type="protein sequence ID" value="MCW1931428.1"/>
    <property type="molecule type" value="Genomic_DNA"/>
</dbReference>
<keyword evidence="5" id="KW-0238">DNA-binding</keyword>
<keyword evidence="3" id="KW-0808">Transferase</keyword>
<evidence type="ECO:0000259" key="7">
    <source>
        <dbReference type="PROSITE" id="PS50931"/>
    </source>
</evidence>
<dbReference type="Proteomes" id="UP001208938">
    <property type="component" value="Unassembled WGS sequence"/>
</dbReference>
<name>A0ABT3GV49_9RHOB</name>
<sequence length="490" mass="51663">MDKTPPVTAAQSLGNEPETRTDALSGLRLLVVLDALLKAGSVSGAAQALDLSVPGVSRLLAQLRAQYDDPILVREGRRMVPSPLAGTLRRRVAALTLEARALLALRDADPLEWPAGDAPSPLLPPRTRQRVVLDISPQARPEGMPDPDGLLARLDAVSADAAPQTRLAAHIARLSGSSRQPGALSFAQAEDAFGILLRGEADPVQVGALLAGIQQRGAVGPELAGLVAAGRAALPQHQGLAVGNRPALDWPVHPSPRQRRPAWFLAAARLLADSGTPVLLHGYTPEQGPLPALLNALRIPQVATLPEAAALLRDRGIAYLTIEQAAPQMAALGDLYAVLGMRTIAQTGLRLLDPLKLGVTLAGVPFTGSGRLFASTLQHLRAGRVLTVLSQRDVAQATPHRWMPLSLAGPEGETLFTIPPTLAAAPEPLPQGYSPAEMLAALWQGRARDVEITATIRDSAALGLIALQPDLTFLQAQAQAQRLWDSRTAL</sequence>
<evidence type="ECO:0000313" key="9">
    <source>
        <dbReference type="Proteomes" id="UP001208938"/>
    </source>
</evidence>
<dbReference type="InterPro" id="IPR036388">
    <property type="entry name" value="WH-like_DNA-bd_sf"/>
</dbReference>
<dbReference type="InterPro" id="IPR050389">
    <property type="entry name" value="LysR-type_TF"/>
</dbReference>
<dbReference type="PANTHER" id="PTHR30118">
    <property type="entry name" value="HTH-TYPE TRANSCRIPTIONAL REGULATOR LEUO-RELATED"/>
    <property type="match status" value="1"/>
</dbReference>
<dbReference type="InterPro" id="IPR036320">
    <property type="entry name" value="Glycosyl_Trfase_fam3_N_dom_sf"/>
</dbReference>
<accession>A0ABT3GV49</accession>
<dbReference type="RefSeq" id="WP_264504540.1">
    <property type="nucleotide sequence ID" value="NZ_JAPDFL010000001.1"/>
</dbReference>
<evidence type="ECO:0000256" key="1">
    <source>
        <dbReference type="ARBA" id="ARBA00009437"/>
    </source>
</evidence>
<evidence type="ECO:0000256" key="5">
    <source>
        <dbReference type="ARBA" id="ARBA00023125"/>
    </source>
</evidence>
<dbReference type="Gene3D" id="1.20.970.10">
    <property type="entry name" value="Transferase, Pyrimidine Nucleoside Phosphorylase, Chain C"/>
    <property type="match status" value="1"/>
</dbReference>
<dbReference type="PANTHER" id="PTHR30118:SF15">
    <property type="entry name" value="TRANSCRIPTIONAL REGULATORY PROTEIN"/>
    <property type="match status" value="1"/>
</dbReference>
<keyword evidence="6" id="KW-0804">Transcription</keyword>
<dbReference type="Gene3D" id="1.10.10.10">
    <property type="entry name" value="Winged helix-like DNA-binding domain superfamily/Winged helix DNA-binding domain"/>
    <property type="match status" value="1"/>
</dbReference>
<evidence type="ECO:0000256" key="3">
    <source>
        <dbReference type="ARBA" id="ARBA00022679"/>
    </source>
</evidence>
<keyword evidence="9" id="KW-1185">Reference proteome</keyword>
<proteinExistence type="inferred from homology"/>
<reference evidence="8 9" key="1">
    <citation type="submission" date="2022-10" db="EMBL/GenBank/DDBJ databases">
        <title>Pararhodobacter sp. nov., isolated from marine algae.</title>
        <authorList>
            <person name="Choi B.J."/>
            <person name="Kim J.M."/>
            <person name="Lee J.K."/>
            <person name="Choi D.G."/>
            <person name="Jeon C.O."/>
        </authorList>
    </citation>
    <scope>NUCLEOTIDE SEQUENCE [LARGE SCALE GENOMIC DNA]</scope>
    <source>
        <strain evidence="8 9">ZQ420</strain>
    </source>
</reference>
<dbReference type="Pfam" id="PF00126">
    <property type="entry name" value="HTH_1"/>
    <property type="match status" value="1"/>
</dbReference>
<keyword evidence="4" id="KW-0805">Transcription regulation</keyword>
<dbReference type="SUPFAM" id="SSF47648">
    <property type="entry name" value="Nucleoside phosphorylase/phosphoribosyltransferase N-terminal domain"/>
    <property type="match status" value="1"/>
</dbReference>
<feature type="domain" description="HTH lysR-type" evidence="7">
    <location>
        <begin position="27"/>
        <end position="82"/>
    </location>
</feature>
<comment type="caution">
    <text evidence="8">The sequence shown here is derived from an EMBL/GenBank/DDBJ whole genome shotgun (WGS) entry which is preliminary data.</text>
</comment>
<dbReference type="Gene3D" id="3.40.1030.10">
    <property type="entry name" value="Nucleoside phosphorylase/phosphoribosyltransferase catalytic domain"/>
    <property type="match status" value="1"/>
</dbReference>
<dbReference type="InterPro" id="IPR000847">
    <property type="entry name" value="LysR_HTH_N"/>
</dbReference>